<feature type="region of interest" description="Disordered" evidence="1">
    <location>
        <begin position="159"/>
        <end position="184"/>
    </location>
</feature>
<feature type="domain" description="Rab-GAP TBC" evidence="2">
    <location>
        <begin position="1"/>
        <end position="74"/>
    </location>
</feature>
<dbReference type="Pfam" id="PF00566">
    <property type="entry name" value="RabGAP-TBC"/>
    <property type="match status" value="1"/>
</dbReference>
<dbReference type="Gene3D" id="1.10.472.80">
    <property type="entry name" value="Ypt/Rab-GAP domain of gyp1p, domain 3"/>
    <property type="match status" value="1"/>
</dbReference>
<dbReference type="AlphaFoldDB" id="A0A2C9MAG2"/>
<dbReference type="GO" id="GO:0005096">
    <property type="term" value="F:GTPase activator activity"/>
    <property type="evidence" value="ECO:0007669"/>
    <property type="project" value="TreeGrafter"/>
</dbReference>
<dbReference type="InterPro" id="IPR000195">
    <property type="entry name" value="Rab-GAP-TBC_dom"/>
</dbReference>
<dbReference type="OrthoDB" id="294251at2759"/>
<dbReference type="InterPro" id="IPR050302">
    <property type="entry name" value="Rab_GAP_TBC_domain"/>
</dbReference>
<name>A0A2C9MAG2_BIOGL</name>
<sequence length="184" mass="21711">MPADYYTTTLAAAQADQRVLKDLVKEKCAALYTHLEEKDVDLSLFTFNWFLTVFIDGIRPELFLRIWDVFLYEGSKIMFRYALAFLKYAEDDILKQPNSLATNRYMRTLGESITDVKRIYQIAFHELNPFPMRAISNKRQYHLQQVKIELEELEKVRKDMRSAHAGDEECSQNKQGYFSEDDQE</sequence>
<dbReference type="SUPFAM" id="SSF47923">
    <property type="entry name" value="Ypt/Rab-GAP domain of gyp1p"/>
    <property type="match status" value="1"/>
</dbReference>
<dbReference type="GO" id="GO:0031267">
    <property type="term" value="F:small GTPase binding"/>
    <property type="evidence" value="ECO:0007669"/>
    <property type="project" value="TreeGrafter"/>
</dbReference>
<evidence type="ECO:0000259" key="2">
    <source>
        <dbReference type="PROSITE" id="PS50086"/>
    </source>
</evidence>
<dbReference type="Proteomes" id="UP000076420">
    <property type="component" value="Unassembled WGS sequence"/>
</dbReference>
<dbReference type="EnsemblMetazoa" id="BGLB040378-RA">
    <property type="protein sequence ID" value="BGLB040378-PA"/>
    <property type="gene ID" value="BGLB040378"/>
</dbReference>
<dbReference type="KEGG" id="bgt:106062736"/>
<evidence type="ECO:0000313" key="4">
    <source>
        <dbReference type="Proteomes" id="UP000076420"/>
    </source>
</evidence>
<organism evidence="3 4">
    <name type="scientific">Biomphalaria glabrata</name>
    <name type="common">Bloodfluke planorb</name>
    <name type="synonym">Freshwater snail</name>
    <dbReference type="NCBI Taxonomy" id="6526"/>
    <lineage>
        <taxon>Eukaryota</taxon>
        <taxon>Metazoa</taxon>
        <taxon>Spiralia</taxon>
        <taxon>Lophotrochozoa</taxon>
        <taxon>Mollusca</taxon>
        <taxon>Gastropoda</taxon>
        <taxon>Heterobranchia</taxon>
        <taxon>Euthyneura</taxon>
        <taxon>Panpulmonata</taxon>
        <taxon>Hygrophila</taxon>
        <taxon>Lymnaeoidea</taxon>
        <taxon>Planorbidae</taxon>
        <taxon>Biomphalaria</taxon>
    </lineage>
</organism>
<dbReference type="VEuPathDB" id="VectorBase:BGLB040378"/>
<dbReference type="STRING" id="6526.A0A2C9MAG2"/>
<accession>A0A2C9MAG2</accession>
<protein>
    <recommendedName>
        <fullName evidence="2">Rab-GAP TBC domain-containing protein</fullName>
    </recommendedName>
</protein>
<dbReference type="PANTHER" id="PTHR47219:SF20">
    <property type="entry name" value="TBC1 DOMAIN FAMILY MEMBER 2B"/>
    <property type="match status" value="1"/>
</dbReference>
<gene>
    <name evidence="3" type="primary">106062736</name>
</gene>
<dbReference type="FunFam" id="1.10.472.80:FF:000018">
    <property type="entry name" value="TBC1 domain family member 2B"/>
    <property type="match status" value="1"/>
</dbReference>
<dbReference type="PROSITE" id="PS50086">
    <property type="entry name" value="TBC_RABGAP"/>
    <property type="match status" value="1"/>
</dbReference>
<evidence type="ECO:0000256" key="1">
    <source>
        <dbReference type="SAM" id="MobiDB-lite"/>
    </source>
</evidence>
<dbReference type="PANTHER" id="PTHR47219">
    <property type="entry name" value="RAB GTPASE-ACTIVATING PROTEIN 1-LIKE"/>
    <property type="match status" value="1"/>
</dbReference>
<reference evidence="3" key="1">
    <citation type="submission" date="2020-05" db="UniProtKB">
        <authorList>
            <consortium name="EnsemblMetazoa"/>
        </authorList>
    </citation>
    <scope>IDENTIFICATION</scope>
    <source>
        <strain evidence="3">BB02</strain>
    </source>
</reference>
<dbReference type="VEuPathDB" id="VectorBase:BGLAX_033572"/>
<evidence type="ECO:0000313" key="3">
    <source>
        <dbReference type="EnsemblMetazoa" id="BGLB040378-PA"/>
    </source>
</evidence>
<dbReference type="InterPro" id="IPR035969">
    <property type="entry name" value="Rab-GAP_TBC_sf"/>
</dbReference>
<proteinExistence type="predicted"/>